<accession>A0A374MUG7</accession>
<reference evidence="2 3" key="1">
    <citation type="submission" date="2018-08" db="EMBL/GenBank/DDBJ databases">
        <title>A genome reference for cultivated species of the human gut microbiota.</title>
        <authorList>
            <person name="Zou Y."/>
            <person name="Xue W."/>
            <person name="Luo G."/>
        </authorList>
    </citation>
    <scope>NUCLEOTIDE SEQUENCE [LARGE SCALE GENOMIC DNA]</scope>
    <source>
        <strain evidence="2 3">TM10-17</strain>
    </source>
</reference>
<keyword evidence="1" id="KW-0472">Membrane</keyword>
<protein>
    <submittedName>
        <fullName evidence="2">Uncharacterized protein</fullName>
    </submittedName>
</protein>
<keyword evidence="1" id="KW-0812">Transmembrane</keyword>
<keyword evidence="1" id="KW-1133">Transmembrane helix</keyword>
<comment type="caution">
    <text evidence="2">The sequence shown here is derived from an EMBL/GenBank/DDBJ whole genome shotgun (WGS) entry which is preliminary data.</text>
</comment>
<dbReference type="GeneID" id="23319064"/>
<evidence type="ECO:0000313" key="3">
    <source>
        <dbReference type="Proteomes" id="UP000263754"/>
    </source>
</evidence>
<sequence>MDTLQLVIDSISKIAIIPQSISQGISPQPIACLDALHKLGVVLIALFNLIFSIYLYKTNKINQKIKDMKVNRQNLLNILILNHKLNDFYKIFACIHTECQILLNTEIGEEKRKEQANGKLEELFIQLNLEFITTLRAVDIKLSDEILSISDTLQSKLSENIFDNGVNLHVRDKYDELIQTPISNAEIEILKKLYEFS</sequence>
<dbReference type="Proteomes" id="UP000263754">
    <property type="component" value="Unassembled WGS sequence"/>
</dbReference>
<dbReference type="EMBL" id="QSOF01000018">
    <property type="protein sequence ID" value="RGI74633.1"/>
    <property type="molecule type" value="Genomic_DNA"/>
</dbReference>
<evidence type="ECO:0000313" key="2">
    <source>
        <dbReference type="EMBL" id="RGI74633.1"/>
    </source>
</evidence>
<name>A0A374MUG7_BACUN</name>
<gene>
    <name evidence="2" type="ORF">DXD90_12960</name>
</gene>
<feature type="transmembrane region" description="Helical" evidence="1">
    <location>
        <begin position="35"/>
        <end position="56"/>
    </location>
</feature>
<organism evidence="2 3">
    <name type="scientific">Bacteroides uniformis</name>
    <dbReference type="NCBI Taxonomy" id="820"/>
    <lineage>
        <taxon>Bacteria</taxon>
        <taxon>Pseudomonadati</taxon>
        <taxon>Bacteroidota</taxon>
        <taxon>Bacteroidia</taxon>
        <taxon>Bacteroidales</taxon>
        <taxon>Bacteroidaceae</taxon>
        <taxon>Bacteroides</taxon>
    </lineage>
</organism>
<proteinExistence type="predicted"/>
<dbReference type="AlphaFoldDB" id="A0A374MUG7"/>
<dbReference type="RefSeq" id="WP_041174489.1">
    <property type="nucleotide sequence ID" value="NZ_JBCHCZ010000017.1"/>
</dbReference>
<evidence type="ECO:0000256" key="1">
    <source>
        <dbReference type="SAM" id="Phobius"/>
    </source>
</evidence>